<dbReference type="Proteomes" id="UP000035199">
    <property type="component" value="Chromosome"/>
</dbReference>
<feature type="region of interest" description="Disordered" evidence="1">
    <location>
        <begin position="1"/>
        <end position="58"/>
    </location>
</feature>
<evidence type="ECO:0000313" key="3">
    <source>
        <dbReference type="EMBL" id="AKK06858.1"/>
    </source>
</evidence>
<keyword evidence="2" id="KW-0472">Membrane</keyword>
<keyword evidence="2" id="KW-0812">Transmembrane</keyword>
<dbReference type="EMBL" id="CP011542">
    <property type="protein sequence ID" value="AKK06858.1"/>
    <property type="molecule type" value="Genomic_DNA"/>
</dbReference>
<dbReference type="AlphaFoldDB" id="A0A0G3H4U7"/>
<dbReference type="PATRIC" id="fig|571915.4.peg.2743"/>
<feature type="compositionally biased region" description="Polar residues" evidence="1">
    <location>
        <begin position="24"/>
        <end position="34"/>
    </location>
</feature>
<feature type="transmembrane region" description="Helical" evidence="2">
    <location>
        <begin position="148"/>
        <end position="168"/>
    </location>
</feature>
<proteinExistence type="predicted"/>
<dbReference type="KEGG" id="cmv:CMUST_12805"/>
<feature type="transmembrane region" description="Helical" evidence="2">
    <location>
        <begin position="174"/>
        <end position="195"/>
    </location>
</feature>
<reference evidence="3 4" key="1">
    <citation type="journal article" date="2015" name="Genome Announc.">
        <title>Complete Genome Sequence of the Type Strain Corynebacterium mustelae DSM 45274, Isolated from Various Tissues of a Male Ferret with Lethal Sepsis.</title>
        <authorList>
            <person name="Ruckert C."/>
            <person name="Eimer J."/>
            <person name="Winkler A."/>
            <person name="Tauch A."/>
        </authorList>
    </citation>
    <scope>NUCLEOTIDE SEQUENCE [LARGE SCALE GENOMIC DNA]</scope>
    <source>
        <strain evidence="3 4">DSM 45274</strain>
    </source>
</reference>
<gene>
    <name evidence="3" type="ORF">CMUST_12805</name>
</gene>
<keyword evidence="2" id="KW-1133">Transmembrane helix</keyword>
<dbReference type="Pfam" id="PF10097">
    <property type="entry name" value="DUF2335"/>
    <property type="match status" value="1"/>
</dbReference>
<organism evidence="3 4">
    <name type="scientific">Corynebacterium mustelae</name>
    <dbReference type="NCBI Taxonomy" id="571915"/>
    <lineage>
        <taxon>Bacteria</taxon>
        <taxon>Bacillati</taxon>
        <taxon>Actinomycetota</taxon>
        <taxon>Actinomycetes</taxon>
        <taxon>Mycobacteriales</taxon>
        <taxon>Corynebacteriaceae</taxon>
        <taxon>Corynebacterium</taxon>
    </lineage>
</organism>
<keyword evidence="4" id="KW-1185">Reference proteome</keyword>
<evidence type="ECO:0000256" key="1">
    <source>
        <dbReference type="SAM" id="MobiDB-lite"/>
    </source>
</evidence>
<evidence type="ECO:0000313" key="4">
    <source>
        <dbReference type="Proteomes" id="UP000035199"/>
    </source>
</evidence>
<dbReference type="OrthoDB" id="4412394at2"/>
<reference evidence="4" key="2">
    <citation type="submission" date="2015-05" db="EMBL/GenBank/DDBJ databases">
        <title>Complete genome sequence of Corynebacterium mustelae DSM 45274, isolated from various tissues of a male ferret with lethal sepsis.</title>
        <authorList>
            <person name="Ruckert C."/>
            <person name="Albersmeier A."/>
            <person name="Winkler A."/>
            <person name="Tauch A."/>
        </authorList>
    </citation>
    <scope>NUCLEOTIDE SEQUENCE [LARGE SCALE GENOMIC DNA]</scope>
    <source>
        <strain evidence="4">DSM 45274</strain>
    </source>
</reference>
<name>A0A0G3H4U7_9CORY</name>
<evidence type="ECO:0000256" key="2">
    <source>
        <dbReference type="SAM" id="Phobius"/>
    </source>
</evidence>
<protein>
    <submittedName>
        <fullName evidence="3">Putative membrane protein</fullName>
    </submittedName>
</protein>
<accession>A0A0G3H4U7</accession>
<feature type="compositionally biased region" description="Basic and acidic residues" evidence="1">
    <location>
        <begin position="11"/>
        <end position="21"/>
    </location>
</feature>
<dbReference type="RefSeq" id="WP_047262803.1">
    <property type="nucleotide sequence ID" value="NZ_CP011542.1"/>
</dbReference>
<sequence>MFDDNSSNTPDEPKESGDRALTRRSGNSDSPNSRSDGERGEGLAANRKGYSGSNGQLQTDEVIEAELVDQVREQVHQMMSVTRVGPIPNPRELKEYEAIQEGLADRIVRMAENSSEAANYATRSNVEVNNALADSIRTKGHSIARGQWISFAIANASLICAVVVQLFGKTQASYNWMSALMSIFSALSFIGAILIPKLGTDWMPVSNEDAEK</sequence>
<feature type="compositionally biased region" description="Polar residues" evidence="1">
    <location>
        <begin position="1"/>
        <end position="10"/>
    </location>
</feature>
<dbReference type="InterPro" id="IPR019284">
    <property type="entry name" value="RP532"/>
</dbReference>